<keyword evidence="3" id="KW-1185">Reference proteome</keyword>
<accession>A0A284SCH2</accession>
<evidence type="ECO:0000313" key="3">
    <source>
        <dbReference type="Proteomes" id="UP000219338"/>
    </source>
</evidence>
<evidence type="ECO:0000313" key="2">
    <source>
        <dbReference type="EMBL" id="SJL18690.1"/>
    </source>
</evidence>
<dbReference type="Proteomes" id="UP000219338">
    <property type="component" value="Unassembled WGS sequence"/>
</dbReference>
<feature type="compositionally biased region" description="Basic and acidic residues" evidence="1">
    <location>
        <begin position="129"/>
        <end position="152"/>
    </location>
</feature>
<dbReference type="AlphaFoldDB" id="A0A284SCH2"/>
<evidence type="ECO:0000256" key="1">
    <source>
        <dbReference type="SAM" id="MobiDB-lite"/>
    </source>
</evidence>
<feature type="region of interest" description="Disordered" evidence="1">
    <location>
        <begin position="129"/>
        <end position="171"/>
    </location>
</feature>
<sequence>MRQNAKDHSITLPEIYLSTDPHGTKQGADCAWRNIYKLEVIDMGDSGLFVSRVNLEMACRLQERCELRTASLDTASLLNQRELTFQMINDEAITSVLSENMNLSVCHDKEDYPVTWDTLKEYSVMMKSYDESKPSERGHDVPSSDEGDHSPKAESNQNINAGGPQSLIVGEWPRYPSGNSYLDTITRKM</sequence>
<proteinExistence type="predicted"/>
<name>A0A284SCH2_ARMOS</name>
<gene>
    <name evidence="2" type="ORF">ARMOST_22289</name>
</gene>
<protein>
    <submittedName>
        <fullName evidence="2">Uncharacterized protein</fullName>
    </submittedName>
</protein>
<dbReference type="EMBL" id="FUEG01000066">
    <property type="protein sequence ID" value="SJL18690.1"/>
    <property type="molecule type" value="Genomic_DNA"/>
</dbReference>
<reference evidence="3" key="1">
    <citation type="journal article" date="2017" name="Nat. Ecol. Evol.">
        <title>Genome expansion and lineage-specific genetic innovations in the forest pathogenic fungi Armillaria.</title>
        <authorList>
            <person name="Sipos G."/>
            <person name="Prasanna A.N."/>
            <person name="Walter M.C."/>
            <person name="O'Connor E."/>
            <person name="Balint B."/>
            <person name="Krizsan K."/>
            <person name="Kiss B."/>
            <person name="Hess J."/>
            <person name="Varga T."/>
            <person name="Slot J."/>
            <person name="Riley R."/>
            <person name="Boka B."/>
            <person name="Rigling D."/>
            <person name="Barry K."/>
            <person name="Lee J."/>
            <person name="Mihaltcheva S."/>
            <person name="LaButti K."/>
            <person name="Lipzen A."/>
            <person name="Waldron R."/>
            <person name="Moloney N.M."/>
            <person name="Sperisen C."/>
            <person name="Kredics L."/>
            <person name="Vagvoelgyi C."/>
            <person name="Patrignani A."/>
            <person name="Fitzpatrick D."/>
            <person name="Nagy I."/>
            <person name="Doyle S."/>
            <person name="Anderson J.B."/>
            <person name="Grigoriev I.V."/>
            <person name="Gueldener U."/>
            <person name="Muensterkoetter M."/>
            <person name="Nagy L.G."/>
        </authorList>
    </citation>
    <scope>NUCLEOTIDE SEQUENCE [LARGE SCALE GENOMIC DNA]</scope>
    <source>
        <strain evidence="3">C18/9</strain>
    </source>
</reference>
<organism evidence="2 3">
    <name type="scientific">Armillaria ostoyae</name>
    <name type="common">Armillaria root rot fungus</name>
    <dbReference type="NCBI Taxonomy" id="47428"/>
    <lineage>
        <taxon>Eukaryota</taxon>
        <taxon>Fungi</taxon>
        <taxon>Dikarya</taxon>
        <taxon>Basidiomycota</taxon>
        <taxon>Agaricomycotina</taxon>
        <taxon>Agaricomycetes</taxon>
        <taxon>Agaricomycetidae</taxon>
        <taxon>Agaricales</taxon>
        <taxon>Marasmiineae</taxon>
        <taxon>Physalacriaceae</taxon>
        <taxon>Armillaria</taxon>
    </lineage>
</organism>
<dbReference type="OrthoDB" id="3044574at2759"/>